<organism evidence="1 2">
    <name type="scientific">Micromonospora pallida</name>
    <dbReference type="NCBI Taxonomy" id="145854"/>
    <lineage>
        <taxon>Bacteria</taxon>
        <taxon>Bacillati</taxon>
        <taxon>Actinomycetota</taxon>
        <taxon>Actinomycetes</taxon>
        <taxon>Micromonosporales</taxon>
        <taxon>Micromonosporaceae</taxon>
        <taxon>Micromonospora</taxon>
    </lineage>
</organism>
<dbReference type="OrthoDB" id="4564732at2"/>
<dbReference type="AlphaFoldDB" id="A0A1C6T0V8"/>
<name>A0A1C6T0V8_9ACTN</name>
<keyword evidence="2" id="KW-1185">Reference proteome</keyword>
<accession>A0A1C6T0V8</accession>
<gene>
    <name evidence="1" type="ORF">GA0074692_4070</name>
</gene>
<protein>
    <submittedName>
        <fullName evidence="1">Uncharacterized protein</fullName>
    </submittedName>
</protein>
<evidence type="ECO:0000313" key="2">
    <source>
        <dbReference type="Proteomes" id="UP000198959"/>
    </source>
</evidence>
<evidence type="ECO:0000313" key="1">
    <source>
        <dbReference type="EMBL" id="SCL35351.1"/>
    </source>
</evidence>
<dbReference type="EMBL" id="FMHW01000002">
    <property type="protein sequence ID" value="SCL35351.1"/>
    <property type="molecule type" value="Genomic_DNA"/>
</dbReference>
<dbReference type="Proteomes" id="UP000198959">
    <property type="component" value="Unassembled WGS sequence"/>
</dbReference>
<proteinExistence type="predicted"/>
<sequence>MSGFPGLRLPSYFRYYASPVKLVEMPGGGVTAWRVSIDTGGWESADDLIEEILFAVGGEIFSLSSDDFVQEVERYRARYLNGDGPIFALYETVKAIVEAERSERRYLTDRERALVRGIRRKTFVMFEEQLKQQGDPGADPSLGE</sequence>
<reference evidence="2" key="1">
    <citation type="submission" date="2016-06" db="EMBL/GenBank/DDBJ databases">
        <authorList>
            <person name="Varghese N."/>
            <person name="Submissions Spin"/>
        </authorList>
    </citation>
    <scope>NUCLEOTIDE SEQUENCE [LARGE SCALE GENOMIC DNA]</scope>
    <source>
        <strain evidence="2">DSM 43817</strain>
    </source>
</reference>
<dbReference type="STRING" id="145854.GA0074692_4070"/>